<protein>
    <submittedName>
        <fullName evidence="2">Uncharacterized protein</fullName>
    </submittedName>
</protein>
<accession>A0A8A1M2V2</accession>
<evidence type="ECO:0000313" key="2">
    <source>
        <dbReference type="EMBL" id="QSS59004.1"/>
    </source>
</evidence>
<evidence type="ECO:0000256" key="1">
    <source>
        <dbReference type="SAM" id="MobiDB-lite"/>
    </source>
</evidence>
<reference evidence="2" key="1">
    <citation type="submission" date="2021-01" db="EMBL/GenBank/DDBJ databases">
        <title>Chromosome-level genome assembly of a human fungal pathogen reveals clustering of transcriptionally co-regulated genes.</title>
        <authorList>
            <person name="Voorhies M."/>
            <person name="Cohen S."/>
            <person name="Shea T.P."/>
            <person name="Petrus S."/>
            <person name="Munoz J.F."/>
            <person name="Poplawski S."/>
            <person name="Goldman W.E."/>
            <person name="Michael T."/>
            <person name="Cuomo C.A."/>
            <person name="Sil A."/>
            <person name="Beyhan S."/>
        </authorList>
    </citation>
    <scope>NUCLEOTIDE SEQUENCE</scope>
    <source>
        <strain evidence="2">WU24</strain>
    </source>
</reference>
<dbReference type="Proteomes" id="UP000663671">
    <property type="component" value="Chromosome 2"/>
</dbReference>
<proteinExistence type="predicted"/>
<gene>
    <name evidence="2" type="ORF">I7I51_08436</name>
</gene>
<name>A0A8A1M2V2_AJECA</name>
<dbReference type="EMBL" id="CP069109">
    <property type="protein sequence ID" value="QSS59004.1"/>
    <property type="molecule type" value="Genomic_DNA"/>
</dbReference>
<dbReference type="VEuPathDB" id="FungiDB:I7I51_08436"/>
<dbReference type="AlphaFoldDB" id="A0A8A1M2V2"/>
<evidence type="ECO:0000313" key="3">
    <source>
        <dbReference type="Proteomes" id="UP000663671"/>
    </source>
</evidence>
<feature type="region of interest" description="Disordered" evidence="1">
    <location>
        <begin position="34"/>
        <end position="59"/>
    </location>
</feature>
<sequence>MNENDMGISQVRSCEKVFVSCSERLHATNRNHLQRTPDGIQQGHANRRRKSGAITEHRQRNQEASCCYLYYPSDPNTQSLHKPRIASSSFSWPLRSGLLGSIISLRGRRITIRYRFNVVFSDFEVLFR</sequence>
<organism evidence="2 3">
    <name type="scientific">Ajellomyces capsulatus</name>
    <name type="common">Darling's disease fungus</name>
    <name type="synonym">Histoplasma capsulatum</name>
    <dbReference type="NCBI Taxonomy" id="5037"/>
    <lineage>
        <taxon>Eukaryota</taxon>
        <taxon>Fungi</taxon>
        <taxon>Dikarya</taxon>
        <taxon>Ascomycota</taxon>
        <taxon>Pezizomycotina</taxon>
        <taxon>Eurotiomycetes</taxon>
        <taxon>Eurotiomycetidae</taxon>
        <taxon>Onygenales</taxon>
        <taxon>Ajellomycetaceae</taxon>
        <taxon>Histoplasma</taxon>
    </lineage>
</organism>